<name>A0ABP7SS43_9PSEU</name>
<evidence type="ECO:0000313" key="2">
    <source>
        <dbReference type="EMBL" id="GAA4015572.1"/>
    </source>
</evidence>
<dbReference type="RefSeq" id="WP_344877536.1">
    <property type="nucleotide sequence ID" value="NZ_BAABAL010000017.1"/>
</dbReference>
<protein>
    <submittedName>
        <fullName evidence="2">Uncharacterized protein</fullName>
    </submittedName>
</protein>
<dbReference type="EMBL" id="BAABAL010000017">
    <property type="protein sequence ID" value="GAA4015572.1"/>
    <property type="molecule type" value="Genomic_DNA"/>
</dbReference>
<sequence length="151" mass="16718">MGGVIISEPEEGSPIEDLPWVVVFQSLDDAWDSFTCGPYERDHAIALAEAVAVEEDDVLAAVEPLLPALEPADILADIAELREVHEDEDDEEDEFEETDESEESEEDTEEGDEEESEEDGDELEITDIEVPDADEVREGMARVVNRLLADA</sequence>
<keyword evidence="3" id="KW-1185">Reference proteome</keyword>
<reference evidence="3" key="1">
    <citation type="journal article" date="2019" name="Int. J. Syst. Evol. Microbiol.">
        <title>The Global Catalogue of Microorganisms (GCM) 10K type strain sequencing project: providing services to taxonomists for standard genome sequencing and annotation.</title>
        <authorList>
            <consortium name="The Broad Institute Genomics Platform"/>
            <consortium name="The Broad Institute Genome Sequencing Center for Infectious Disease"/>
            <person name="Wu L."/>
            <person name="Ma J."/>
        </authorList>
    </citation>
    <scope>NUCLEOTIDE SEQUENCE [LARGE SCALE GENOMIC DNA]</scope>
    <source>
        <strain evidence="3">JCM 17342</strain>
    </source>
</reference>
<evidence type="ECO:0000313" key="3">
    <source>
        <dbReference type="Proteomes" id="UP001501747"/>
    </source>
</evidence>
<evidence type="ECO:0000256" key="1">
    <source>
        <dbReference type="SAM" id="MobiDB-lite"/>
    </source>
</evidence>
<feature type="region of interest" description="Disordered" evidence="1">
    <location>
        <begin position="82"/>
        <end position="137"/>
    </location>
</feature>
<feature type="compositionally biased region" description="Acidic residues" evidence="1">
    <location>
        <begin position="86"/>
        <end position="133"/>
    </location>
</feature>
<dbReference type="Proteomes" id="UP001501747">
    <property type="component" value="Unassembled WGS sequence"/>
</dbReference>
<proteinExistence type="predicted"/>
<organism evidence="2 3">
    <name type="scientific">Allokutzneria multivorans</name>
    <dbReference type="NCBI Taxonomy" id="1142134"/>
    <lineage>
        <taxon>Bacteria</taxon>
        <taxon>Bacillati</taxon>
        <taxon>Actinomycetota</taxon>
        <taxon>Actinomycetes</taxon>
        <taxon>Pseudonocardiales</taxon>
        <taxon>Pseudonocardiaceae</taxon>
        <taxon>Allokutzneria</taxon>
    </lineage>
</organism>
<accession>A0ABP7SS43</accession>
<comment type="caution">
    <text evidence="2">The sequence shown here is derived from an EMBL/GenBank/DDBJ whole genome shotgun (WGS) entry which is preliminary data.</text>
</comment>
<gene>
    <name evidence="2" type="ORF">GCM10022247_43110</name>
</gene>